<protein>
    <submittedName>
        <fullName evidence="3">DUF58 domain-containing protein</fullName>
    </submittedName>
</protein>
<dbReference type="RefSeq" id="WP_244685150.1">
    <property type="nucleotide sequence ID" value="NZ_CP095043.1"/>
</dbReference>
<dbReference type="Proteomes" id="UP000831775">
    <property type="component" value="Chromosome"/>
</dbReference>
<keyword evidence="1" id="KW-0812">Transmembrane</keyword>
<evidence type="ECO:0000313" key="4">
    <source>
        <dbReference type="Proteomes" id="UP000831775"/>
    </source>
</evidence>
<dbReference type="EMBL" id="CP095043">
    <property type="protein sequence ID" value="UOQ59897.1"/>
    <property type="molecule type" value="Genomic_DNA"/>
</dbReference>
<organism evidence="3 4">
    <name type="scientific">Leucobacter rhizosphaerae</name>
    <dbReference type="NCBI Taxonomy" id="2932245"/>
    <lineage>
        <taxon>Bacteria</taxon>
        <taxon>Bacillati</taxon>
        <taxon>Actinomycetota</taxon>
        <taxon>Actinomycetes</taxon>
        <taxon>Micrococcales</taxon>
        <taxon>Microbacteriaceae</taxon>
        <taxon>Leucobacter</taxon>
    </lineage>
</organism>
<dbReference type="PANTHER" id="PTHR34351:SF1">
    <property type="entry name" value="SLR1927 PROTEIN"/>
    <property type="match status" value="1"/>
</dbReference>
<feature type="transmembrane region" description="Helical" evidence="1">
    <location>
        <begin position="56"/>
        <end position="84"/>
    </location>
</feature>
<dbReference type="Pfam" id="PF01882">
    <property type="entry name" value="DUF58"/>
    <property type="match status" value="1"/>
</dbReference>
<dbReference type="InterPro" id="IPR002881">
    <property type="entry name" value="DUF58"/>
</dbReference>
<accession>A0ABY4FUE1</accession>
<proteinExistence type="predicted"/>
<feature type="domain" description="DUF58" evidence="2">
    <location>
        <begin position="251"/>
        <end position="323"/>
    </location>
</feature>
<evidence type="ECO:0000259" key="2">
    <source>
        <dbReference type="Pfam" id="PF01882"/>
    </source>
</evidence>
<reference evidence="3 4" key="1">
    <citation type="submission" date="2022-04" db="EMBL/GenBank/DDBJ databases">
        <title>Leucobacter sp. isolated from rhizosphere of onion.</title>
        <authorList>
            <person name="Won M."/>
            <person name="Lee C.-M."/>
            <person name="Woen H.-Y."/>
            <person name="Kwon S.-W."/>
        </authorList>
    </citation>
    <scope>NUCLEOTIDE SEQUENCE [LARGE SCALE GENOMIC DNA]</scope>
    <source>
        <strain evidence="3 4">H25R-14</strain>
    </source>
</reference>
<feature type="transmembrane region" description="Helical" evidence="1">
    <location>
        <begin position="90"/>
        <end position="113"/>
    </location>
</feature>
<keyword evidence="1" id="KW-1133">Transmembrane helix</keyword>
<sequence length="452" mass="49459">MNTEFTRSRSRITGTRTATRLGETRTSTRTLGETQRRKIVARRRWRQIRRRALRTWLAVTQAVTPLGWFVLGITVLGVVLGVGLSWVEAWFVAIVGAALLLVAIPFLIGTRAYRIAIDLDRRSVVVGGEVAAVIRIQNDGARPALPAVAELPVGPALRELTIPFIGPHGTADLPARVPAPQRGLIQVGPLTVARRDPLALLRREVTWPEKHLVYVHPVTTPLPPNSAGLVRDLEGAASRRLTDSDLSFYAVREYAPGDAMRHVHWKSTAKTGTLMVRQYEESQTARVAVLFDARREEYASDEEFELGVSVAASISVQAVREGRERFVASAWAPGRVRPSVDGVEELPSRDPQQLLNAWAELEPAPDGLPFEVLATGLANSRRPLSIVAIVTGSQPELARIRRACVAFDPNVHVVAVRCELHGEPGLQRADPLTTFTVGALGDLPQLLLRSAS</sequence>
<keyword evidence="1" id="KW-0472">Membrane</keyword>
<evidence type="ECO:0000256" key="1">
    <source>
        <dbReference type="SAM" id="Phobius"/>
    </source>
</evidence>
<name>A0ABY4FUE1_9MICO</name>
<keyword evidence="4" id="KW-1185">Reference proteome</keyword>
<evidence type="ECO:0000313" key="3">
    <source>
        <dbReference type="EMBL" id="UOQ59897.1"/>
    </source>
</evidence>
<gene>
    <name evidence="3" type="ORF">MUN76_12720</name>
</gene>
<dbReference type="PANTHER" id="PTHR34351">
    <property type="entry name" value="SLR1927 PROTEIN-RELATED"/>
    <property type="match status" value="1"/>
</dbReference>